<reference evidence="2" key="1">
    <citation type="journal article" date="2019" name="Sci. Rep.">
        <title>Draft genome of Tanacetum cinerariifolium, the natural source of mosquito coil.</title>
        <authorList>
            <person name="Yamashiro T."/>
            <person name="Shiraishi A."/>
            <person name="Satake H."/>
            <person name="Nakayama K."/>
        </authorList>
    </citation>
    <scope>NUCLEOTIDE SEQUENCE</scope>
</reference>
<gene>
    <name evidence="2" type="ORF">Tci_910065</name>
</gene>
<organism evidence="2">
    <name type="scientific">Tanacetum cinerariifolium</name>
    <name type="common">Dalmatian daisy</name>
    <name type="synonym">Chrysanthemum cinerariifolium</name>
    <dbReference type="NCBI Taxonomy" id="118510"/>
    <lineage>
        <taxon>Eukaryota</taxon>
        <taxon>Viridiplantae</taxon>
        <taxon>Streptophyta</taxon>
        <taxon>Embryophyta</taxon>
        <taxon>Tracheophyta</taxon>
        <taxon>Spermatophyta</taxon>
        <taxon>Magnoliopsida</taxon>
        <taxon>eudicotyledons</taxon>
        <taxon>Gunneridae</taxon>
        <taxon>Pentapetalae</taxon>
        <taxon>asterids</taxon>
        <taxon>campanulids</taxon>
        <taxon>Asterales</taxon>
        <taxon>Asteraceae</taxon>
        <taxon>Asteroideae</taxon>
        <taxon>Anthemideae</taxon>
        <taxon>Anthemidinae</taxon>
        <taxon>Tanacetum</taxon>
    </lineage>
</organism>
<feature type="compositionally biased region" description="Acidic residues" evidence="1">
    <location>
        <begin position="47"/>
        <end position="69"/>
    </location>
</feature>
<protein>
    <submittedName>
        <fullName evidence="2">Uncharacterized protein</fullName>
    </submittedName>
</protein>
<evidence type="ECO:0000313" key="2">
    <source>
        <dbReference type="EMBL" id="GFD38096.1"/>
    </source>
</evidence>
<dbReference type="AlphaFoldDB" id="A0A699VXP1"/>
<accession>A0A699VXP1</accession>
<feature type="non-terminal residue" evidence="2">
    <location>
        <position position="120"/>
    </location>
</feature>
<sequence>MANPLSNHGVNLPDDEQVQPELVPALHGFAPAVVDIPNNNNGWIEERPEEDPEIEEEDEEEEEEEEEEEGRWTLRIRRMTMRLFTLMRLRRVNFQLHLLIQTLPLTLSQKLRPKTKMEMR</sequence>
<proteinExistence type="predicted"/>
<feature type="region of interest" description="Disordered" evidence="1">
    <location>
        <begin position="37"/>
        <end position="71"/>
    </location>
</feature>
<name>A0A699VXP1_TANCI</name>
<evidence type="ECO:0000256" key="1">
    <source>
        <dbReference type="SAM" id="MobiDB-lite"/>
    </source>
</evidence>
<comment type="caution">
    <text evidence="2">The sequence shown here is derived from an EMBL/GenBank/DDBJ whole genome shotgun (WGS) entry which is preliminary data.</text>
</comment>
<dbReference type="EMBL" id="BKCJ011495793">
    <property type="protein sequence ID" value="GFD38096.1"/>
    <property type="molecule type" value="Genomic_DNA"/>
</dbReference>